<protein>
    <recommendedName>
        <fullName evidence="1">non-specific serine/threonine protein kinase</fullName>
        <ecNumber evidence="1">2.7.11.1</ecNumber>
    </recommendedName>
</protein>
<dbReference type="PROSITE" id="PS00107">
    <property type="entry name" value="PROTEIN_KINASE_ATP"/>
    <property type="match status" value="1"/>
</dbReference>
<feature type="compositionally biased region" description="Low complexity" evidence="10">
    <location>
        <begin position="1076"/>
        <end position="1085"/>
    </location>
</feature>
<feature type="compositionally biased region" description="Low complexity" evidence="10">
    <location>
        <begin position="281"/>
        <end position="305"/>
    </location>
</feature>
<comment type="caution">
    <text evidence="12">The sequence shown here is derived from an EMBL/GenBank/DDBJ whole genome shotgun (WGS) entry which is preliminary data.</text>
</comment>
<keyword evidence="6 9" id="KW-0067">ATP-binding</keyword>
<keyword evidence="4 9" id="KW-0547">Nucleotide-binding</keyword>
<feature type="region of interest" description="Disordered" evidence="10">
    <location>
        <begin position="18"/>
        <end position="43"/>
    </location>
</feature>
<evidence type="ECO:0000256" key="6">
    <source>
        <dbReference type="ARBA" id="ARBA00022840"/>
    </source>
</evidence>
<evidence type="ECO:0000313" key="12">
    <source>
        <dbReference type="EMBL" id="KAE8267039.1"/>
    </source>
</evidence>
<dbReference type="SUPFAM" id="SSF56112">
    <property type="entry name" value="Protein kinase-like (PK-like)"/>
    <property type="match status" value="1"/>
</dbReference>
<dbReference type="SMART" id="SM00220">
    <property type="entry name" value="S_TKc"/>
    <property type="match status" value="1"/>
</dbReference>
<dbReference type="AlphaFoldDB" id="A0A8X7N6R5"/>
<dbReference type="InterPro" id="IPR001245">
    <property type="entry name" value="Ser-Thr/Tyr_kinase_cat_dom"/>
</dbReference>
<feature type="region of interest" description="Disordered" evidence="10">
    <location>
        <begin position="570"/>
        <end position="658"/>
    </location>
</feature>
<name>A0A8X7N6R5_9BASI</name>
<evidence type="ECO:0000259" key="11">
    <source>
        <dbReference type="PROSITE" id="PS50011"/>
    </source>
</evidence>
<evidence type="ECO:0000313" key="13">
    <source>
        <dbReference type="Proteomes" id="UP000078113"/>
    </source>
</evidence>
<feature type="compositionally biased region" description="Low complexity" evidence="10">
    <location>
        <begin position="649"/>
        <end position="658"/>
    </location>
</feature>
<feature type="compositionally biased region" description="Low complexity" evidence="10">
    <location>
        <begin position="1100"/>
        <end position="1109"/>
    </location>
</feature>
<feature type="compositionally biased region" description="Pro residues" evidence="10">
    <location>
        <begin position="23"/>
        <end position="34"/>
    </location>
</feature>
<comment type="catalytic activity">
    <reaction evidence="8">
        <text>L-seryl-[protein] + ATP = O-phospho-L-seryl-[protein] + ADP + H(+)</text>
        <dbReference type="Rhea" id="RHEA:17989"/>
        <dbReference type="Rhea" id="RHEA-COMP:9863"/>
        <dbReference type="Rhea" id="RHEA-COMP:11604"/>
        <dbReference type="ChEBI" id="CHEBI:15378"/>
        <dbReference type="ChEBI" id="CHEBI:29999"/>
        <dbReference type="ChEBI" id="CHEBI:30616"/>
        <dbReference type="ChEBI" id="CHEBI:83421"/>
        <dbReference type="ChEBI" id="CHEBI:456216"/>
        <dbReference type="EC" id="2.7.11.1"/>
    </reaction>
</comment>
<evidence type="ECO:0000256" key="2">
    <source>
        <dbReference type="ARBA" id="ARBA00022527"/>
    </source>
</evidence>
<feature type="region of interest" description="Disordered" evidence="10">
    <location>
        <begin position="448"/>
        <end position="477"/>
    </location>
</feature>
<feature type="region of interest" description="Disordered" evidence="10">
    <location>
        <begin position="810"/>
        <end position="996"/>
    </location>
</feature>
<sequence>MSSAAAYSPAALFLSSFSASIPPSIPPPPQPQPFNPDQEGSRFGPGLRYSLGRVIGHGGSSTVREGSDLGEGGQHRRVAIKIVNPTEDTPEQQQPHDEPALWKTLAPHPHLLPLLYHERCASHDLFVMPFCNRGNLLTHVRTEAGRRPQLPSNTPRLSRAGTLTSIFAAQSPSANTRAAGLPPTDTDTAADSHPFKVSRSHSINGPPDPHLRSRHPSSTGPPDSSSTSMRIVTPSKVGSLPRDSADSFSRLSMIPAGSEVSPTSNSRDSDFKLPYMGGGRSPSAAGSPSTSFISRHGSIRSIGSTRSRGQAAEWASRGVPLSAAREILRQLCEALTVLHCRTHLVHGDLKLENVLGQAAGLHLGSVSADGEGTNKASDDAMEVLREGEDTDATHHAEDICWRIADFGLSRKIQEDEHSPPEALKLAIDRGGTLPYAAPELLRERVQASPISPTAKSESAFHDNDNSPSPSHKDSAQSMASPYASDMWALGCILYALLSGRLPFVDSFEPRLQAKIVKAEWEMPARLRRARERRAAAAGASLGTAIGGGLPSQARDSSDFPASAWSLRARTASADQSSEVVDDGTTSALSRFSRPSPGSGNGNTNGGAHSWFPNRSGSQPATMRRMMSPQGLGRISSLSRAGRAGDPFGSSTSSSMFRGSSPLRESVLLDLQDLSASMPALSPPLGMGIGMGTTAESADALQPSVELDAEACAVEAEIDSDAEEGHDVEWDGRSAERAAAREVLSGLLQPDPCRRWTVEQLSRCRWLSAEFADEGSISSNPFRRNLFRRMSEYEQEGIPSSLLAIVEDMRAGEPKKQSQQPWRRLPDKSPSPLPSGDIDPDPPSLVFERRAVSVERGGNRRASSLTRTRPLGDDVSNSSSRERIARPAVEEEDEGRGGPLEVEQNERLGRLGRDGRPKLDRFFAGAGVRSRSTSRLLEAEGMGAEESDGANADASLRGRGRRMHSPATHQRRTGRSTSSQRSPHGLSHPRDSALEIVPLRSVSATRSRGFELADLTEDDLGSPRLSISPRMGSGSGSAAVGRDIRRRSARPIEIPQLDSNHPSDSDRSRSRSRSRARPPLSRSTSGTGNGGGGGGGGPGGASVTTGSSTTQMDRREALAKF</sequence>
<feature type="compositionally biased region" description="Basic and acidic residues" evidence="10">
    <location>
        <begin position="879"/>
        <end position="888"/>
    </location>
</feature>
<organism evidence="12 13">
    <name type="scientific">Tilletia walkeri</name>
    <dbReference type="NCBI Taxonomy" id="117179"/>
    <lineage>
        <taxon>Eukaryota</taxon>
        <taxon>Fungi</taxon>
        <taxon>Dikarya</taxon>
        <taxon>Basidiomycota</taxon>
        <taxon>Ustilaginomycotina</taxon>
        <taxon>Exobasidiomycetes</taxon>
        <taxon>Tilletiales</taxon>
        <taxon>Tilletiaceae</taxon>
        <taxon>Tilletia</taxon>
    </lineage>
</organism>
<dbReference type="GO" id="GO:0004674">
    <property type="term" value="F:protein serine/threonine kinase activity"/>
    <property type="evidence" value="ECO:0007669"/>
    <property type="project" value="UniProtKB-KW"/>
</dbReference>
<keyword evidence="5" id="KW-0418">Kinase</keyword>
<feature type="domain" description="Protein kinase" evidence="11">
    <location>
        <begin position="49"/>
        <end position="766"/>
    </location>
</feature>
<feature type="compositionally biased region" description="Gly residues" evidence="10">
    <location>
        <begin position="1086"/>
        <end position="1099"/>
    </location>
</feature>
<reference evidence="12" key="2">
    <citation type="journal article" date="2019" name="IMA Fungus">
        <title>Genome sequencing and comparison of five Tilletia species to identify candidate genes for the detection of regulated species infecting wheat.</title>
        <authorList>
            <person name="Nguyen H.D.T."/>
            <person name="Sultana T."/>
            <person name="Kesanakurti P."/>
            <person name="Hambleton S."/>
        </authorList>
    </citation>
    <scope>NUCLEOTIDE SEQUENCE</scope>
    <source>
        <strain evidence="12">DAOMC 236422</strain>
    </source>
</reference>
<keyword evidence="3" id="KW-0808">Transferase</keyword>
<evidence type="ECO:0000256" key="4">
    <source>
        <dbReference type="ARBA" id="ARBA00022741"/>
    </source>
</evidence>
<evidence type="ECO:0000256" key="7">
    <source>
        <dbReference type="ARBA" id="ARBA00047899"/>
    </source>
</evidence>
<comment type="catalytic activity">
    <reaction evidence="7">
        <text>L-threonyl-[protein] + ATP = O-phospho-L-threonyl-[protein] + ADP + H(+)</text>
        <dbReference type="Rhea" id="RHEA:46608"/>
        <dbReference type="Rhea" id="RHEA-COMP:11060"/>
        <dbReference type="Rhea" id="RHEA-COMP:11605"/>
        <dbReference type="ChEBI" id="CHEBI:15378"/>
        <dbReference type="ChEBI" id="CHEBI:30013"/>
        <dbReference type="ChEBI" id="CHEBI:30616"/>
        <dbReference type="ChEBI" id="CHEBI:61977"/>
        <dbReference type="ChEBI" id="CHEBI:456216"/>
        <dbReference type="EC" id="2.7.11.1"/>
    </reaction>
</comment>
<dbReference type="Proteomes" id="UP000078113">
    <property type="component" value="Unassembled WGS sequence"/>
</dbReference>
<feature type="compositionally biased region" description="Polar residues" evidence="10">
    <location>
        <begin position="572"/>
        <end position="589"/>
    </location>
</feature>
<dbReference type="InterPro" id="IPR011009">
    <property type="entry name" value="Kinase-like_dom_sf"/>
</dbReference>
<feature type="compositionally biased region" description="Basic and acidic residues" evidence="10">
    <location>
        <begin position="903"/>
        <end position="920"/>
    </location>
</feature>
<dbReference type="Pfam" id="PF07714">
    <property type="entry name" value="PK_Tyr_Ser-Thr"/>
    <property type="match status" value="1"/>
</dbReference>
<proteinExistence type="predicted"/>
<feature type="region of interest" description="Disordered" evidence="10">
    <location>
        <begin position="170"/>
        <end position="305"/>
    </location>
</feature>
<dbReference type="Gene3D" id="1.10.510.10">
    <property type="entry name" value="Transferase(Phosphotransferase) domain 1"/>
    <property type="match status" value="2"/>
</dbReference>
<dbReference type="EMBL" id="LWDG02000265">
    <property type="protein sequence ID" value="KAE8267039.1"/>
    <property type="molecule type" value="Genomic_DNA"/>
</dbReference>
<accession>A0A8X7N6R5</accession>
<keyword evidence="2" id="KW-0723">Serine/threonine-protein kinase</keyword>
<evidence type="ECO:0000256" key="10">
    <source>
        <dbReference type="SAM" id="MobiDB-lite"/>
    </source>
</evidence>
<keyword evidence="13" id="KW-1185">Reference proteome</keyword>
<gene>
    <name evidence="12" type="ORF">A4X09_0g5307</name>
</gene>
<feature type="compositionally biased region" description="Basic residues" evidence="10">
    <location>
        <begin position="957"/>
        <end position="973"/>
    </location>
</feature>
<evidence type="ECO:0000256" key="3">
    <source>
        <dbReference type="ARBA" id="ARBA00022679"/>
    </source>
</evidence>
<feature type="region of interest" description="Disordered" evidence="10">
    <location>
        <begin position="1012"/>
        <end position="1120"/>
    </location>
</feature>
<feature type="binding site" evidence="9">
    <location>
        <position position="81"/>
    </location>
    <ligand>
        <name>ATP</name>
        <dbReference type="ChEBI" id="CHEBI:30616"/>
    </ligand>
</feature>
<evidence type="ECO:0000256" key="8">
    <source>
        <dbReference type="ARBA" id="ARBA00048679"/>
    </source>
</evidence>
<reference evidence="12" key="1">
    <citation type="submission" date="2016-04" db="EMBL/GenBank/DDBJ databases">
        <authorList>
            <person name="Nguyen H.D."/>
            <person name="Samba Siva P."/>
            <person name="Cullis J."/>
            <person name="Levesque C.A."/>
            <person name="Hambleton S."/>
        </authorList>
    </citation>
    <scope>NUCLEOTIDE SEQUENCE</scope>
    <source>
        <strain evidence="12">DAOMC 236422</strain>
    </source>
</reference>
<dbReference type="PANTHER" id="PTHR24343">
    <property type="entry name" value="SERINE/THREONINE KINASE"/>
    <property type="match status" value="1"/>
</dbReference>
<feature type="compositionally biased region" description="Low complexity" evidence="10">
    <location>
        <begin position="216"/>
        <end position="228"/>
    </location>
</feature>
<dbReference type="EC" id="2.7.11.1" evidence="1"/>
<evidence type="ECO:0000256" key="5">
    <source>
        <dbReference type="ARBA" id="ARBA00022777"/>
    </source>
</evidence>
<evidence type="ECO:0000256" key="9">
    <source>
        <dbReference type="PROSITE-ProRule" id="PRU10141"/>
    </source>
</evidence>
<dbReference type="PROSITE" id="PS50011">
    <property type="entry name" value="PROTEIN_KINASE_DOM"/>
    <property type="match status" value="1"/>
</dbReference>
<dbReference type="GO" id="GO:0005524">
    <property type="term" value="F:ATP binding"/>
    <property type="evidence" value="ECO:0007669"/>
    <property type="project" value="UniProtKB-UniRule"/>
</dbReference>
<evidence type="ECO:0000256" key="1">
    <source>
        <dbReference type="ARBA" id="ARBA00012513"/>
    </source>
</evidence>
<dbReference type="InterPro" id="IPR017441">
    <property type="entry name" value="Protein_kinase_ATP_BS"/>
</dbReference>
<feature type="compositionally biased region" description="Basic and acidic residues" evidence="10">
    <location>
        <begin position="1111"/>
        <end position="1120"/>
    </location>
</feature>
<feature type="compositionally biased region" description="Basic and acidic residues" evidence="10">
    <location>
        <begin position="458"/>
        <end position="474"/>
    </location>
</feature>
<dbReference type="InterPro" id="IPR000719">
    <property type="entry name" value="Prot_kinase_dom"/>
</dbReference>